<dbReference type="AlphaFoldDB" id="A0A5J5ESZ0"/>
<feature type="compositionally biased region" description="Polar residues" evidence="1">
    <location>
        <begin position="47"/>
        <end position="68"/>
    </location>
</feature>
<keyword evidence="3" id="KW-1185">Reference proteome</keyword>
<dbReference type="EMBL" id="VXIS01000137">
    <property type="protein sequence ID" value="KAA8902048.1"/>
    <property type="molecule type" value="Genomic_DNA"/>
</dbReference>
<evidence type="ECO:0000313" key="2">
    <source>
        <dbReference type="EMBL" id="KAA8902048.1"/>
    </source>
</evidence>
<accession>A0A5J5ESZ0</accession>
<dbReference type="Proteomes" id="UP000326924">
    <property type="component" value="Unassembled WGS sequence"/>
</dbReference>
<dbReference type="InParanoid" id="A0A5J5ESZ0"/>
<proteinExistence type="predicted"/>
<evidence type="ECO:0000313" key="3">
    <source>
        <dbReference type="Proteomes" id="UP000326924"/>
    </source>
</evidence>
<feature type="region of interest" description="Disordered" evidence="1">
    <location>
        <begin position="45"/>
        <end position="75"/>
    </location>
</feature>
<gene>
    <name evidence="2" type="ORF">FN846DRAFT_908708</name>
</gene>
<organism evidence="2 3">
    <name type="scientific">Sphaerosporella brunnea</name>
    <dbReference type="NCBI Taxonomy" id="1250544"/>
    <lineage>
        <taxon>Eukaryota</taxon>
        <taxon>Fungi</taxon>
        <taxon>Dikarya</taxon>
        <taxon>Ascomycota</taxon>
        <taxon>Pezizomycotina</taxon>
        <taxon>Pezizomycetes</taxon>
        <taxon>Pezizales</taxon>
        <taxon>Pyronemataceae</taxon>
        <taxon>Sphaerosporella</taxon>
    </lineage>
</organism>
<protein>
    <submittedName>
        <fullName evidence="2">Uncharacterized protein</fullName>
    </submittedName>
</protein>
<name>A0A5J5ESZ0_9PEZI</name>
<comment type="caution">
    <text evidence="2">The sequence shown here is derived from an EMBL/GenBank/DDBJ whole genome shotgun (WGS) entry which is preliminary data.</text>
</comment>
<sequence length="292" mass="31785">MAHTCATNAPAAQITAFIADEDEVDYSDDPDLTDVSELRRQLLGTANEPTSGHPTQSPEPVLQISSTPAPAYTPGPAHVGDNAVVTVPMALFTTMTNTMNALTTHLDMLQVSRSAQAQLAQVDPVHLQEILDLHFKVENLLKLNASFLYISDRRLENITLGSSQTPTTARNVEIEEYRGITQLLKPLAVYADILREFDPPGIRDALSSALFKVLQGVYDYGGWHKCSDSELNHLLEARTATSIQARGLKRPAENAAFGLPAKRPTRTAVPSDSPPRVPSTCRRYNRGLCVAG</sequence>
<reference evidence="2 3" key="1">
    <citation type="submission" date="2019-09" db="EMBL/GenBank/DDBJ databases">
        <title>Draft genome of the ectomycorrhizal ascomycete Sphaerosporella brunnea.</title>
        <authorList>
            <consortium name="DOE Joint Genome Institute"/>
            <person name="Benucci G.M."/>
            <person name="Marozzi G."/>
            <person name="Antonielli L."/>
            <person name="Sanchez S."/>
            <person name="Marco P."/>
            <person name="Wang X."/>
            <person name="Falini L.B."/>
            <person name="Barry K."/>
            <person name="Haridas S."/>
            <person name="Lipzen A."/>
            <person name="Labutti K."/>
            <person name="Grigoriev I.V."/>
            <person name="Murat C."/>
            <person name="Martin F."/>
            <person name="Albertini E."/>
            <person name="Donnini D."/>
            <person name="Bonito G."/>
        </authorList>
    </citation>
    <scope>NUCLEOTIDE SEQUENCE [LARGE SCALE GENOMIC DNA]</scope>
    <source>
        <strain evidence="2 3">Sb_GMNB300</strain>
    </source>
</reference>
<evidence type="ECO:0000256" key="1">
    <source>
        <dbReference type="SAM" id="MobiDB-lite"/>
    </source>
</evidence>